<organism evidence="2 3">
    <name type="scientific">Cyclospora cayetanensis</name>
    <dbReference type="NCBI Taxonomy" id="88456"/>
    <lineage>
        <taxon>Eukaryota</taxon>
        <taxon>Sar</taxon>
        <taxon>Alveolata</taxon>
        <taxon>Apicomplexa</taxon>
        <taxon>Conoidasida</taxon>
        <taxon>Coccidia</taxon>
        <taxon>Eucoccidiorida</taxon>
        <taxon>Eimeriorina</taxon>
        <taxon>Eimeriidae</taxon>
        <taxon>Cyclospora</taxon>
    </lineage>
</organism>
<dbReference type="OrthoDB" id="354942at2759"/>
<dbReference type="GeneID" id="34620131"/>
<evidence type="ECO:0000313" key="2">
    <source>
        <dbReference type="Proteomes" id="UP000515125"/>
    </source>
</evidence>
<dbReference type="Proteomes" id="UP000515125">
    <property type="component" value="Unplaced"/>
</dbReference>
<proteinExistence type="predicted"/>
<dbReference type="PANTHER" id="PTHR46406:SF1">
    <property type="entry name" value="NITRIC OXIDE-ASSOCIATED PROTEIN 1"/>
    <property type="match status" value="1"/>
</dbReference>
<dbReference type="PANTHER" id="PTHR46406">
    <property type="entry name" value="NITRIC OXIDE-ASSOCIATED PROTEIN 1"/>
    <property type="match status" value="1"/>
</dbReference>
<sequence length="601" mass="63151">MMTVEAFYGRGGYLGATGKPFSGQKRCLAAETSLQRQALLSTRAAHQTEKASREAVSSDSSHAVALQVEPGKCSGCGSTFQRDTPEAPGYVLPHLELAAGGTGKKVTDADASLPAAAAVAAGAVADAHVGNCETYQVAPEVSQMAAELAATSPQTDALAVEKALIALALLNPHTTEATQEMQQPTAEFPAKHTSLRHLPGLSGKPSASSEELSPGLLFADGAAVQATHATEEAFSPLASAYASCTLPARRQSESVQDWGQLSGETAREMQDAKASHCIWVSVVLCAAGAGAEVARASEAAALTAALRTKRCIFVLVVDALTLELPTEVLRCIDSPNPLFIAVNKSDVLPARPLRLKGKGPRARVQDAVLASLTSAFGCLGSKRRRLSAAPVGGRVHFVSSKSGEGIESLFKEVFAEAARRNRSVYLIGAANSGKSSICNFLLRRWGAKGRAKVRDAAVEMHACGWSCINRRFICIDLQTDRQRVTPCKRASAQRERPPFLGPSSCHVLVLSHAKHGQLCSPTRCFSALPNPQATGTASTCREPPSPEASAPRMEAQRSLGKTAGLFCRQKAKCAHARTSRNPARGASHSPSEALAAFCCAP</sequence>
<dbReference type="AlphaFoldDB" id="A0A6P6RW17"/>
<keyword evidence="2" id="KW-1185">Reference proteome</keyword>
<dbReference type="Gene3D" id="3.40.50.300">
    <property type="entry name" value="P-loop containing nucleotide triphosphate hydrolases"/>
    <property type="match status" value="1"/>
</dbReference>
<reference evidence="3" key="1">
    <citation type="submission" date="2025-08" db="UniProtKB">
        <authorList>
            <consortium name="RefSeq"/>
        </authorList>
    </citation>
    <scope>IDENTIFICATION</scope>
</reference>
<dbReference type="SUPFAM" id="SSF52540">
    <property type="entry name" value="P-loop containing nucleoside triphosphate hydrolases"/>
    <property type="match status" value="1"/>
</dbReference>
<protein>
    <submittedName>
        <fullName evidence="3">Uncharacterized protein LOC34620131</fullName>
    </submittedName>
</protein>
<gene>
    <name evidence="3" type="primary">LOC34620131</name>
</gene>
<dbReference type="InterPro" id="IPR027417">
    <property type="entry name" value="P-loop_NTPase"/>
</dbReference>
<dbReference type="InterPro" id="IPR052807">
    <property type="entry name" value="Mito_transl_resp_regulator"/>
</dbReference>
<accession>A0A6P6RW17</accession>
<feature type="region of interest" description="Disordered" evidence="1">
    <location>
        <begin position="535"/>
        <end position="555"/>
    </location>
</feature>
<dbReference type="RefSeq" id="XP_026191622.1">
    <property type="nucleotide sequence ID" value="XM_026335837.1"/>
</dbReference>
<name>A0A6P6RW17_9EIME</name>
<evidence type="ECO:0000256" key="1">
    <source>
        <dbReference type="SAM" id="MobiDB-lite"/>
    </source>
</evidence>
<evidence type="ECO:0000313" key="3">
    <source>
        <dbReference type="RefSeq" id="XP_026191622.1"/>
    </source>
</evidence>